<dbReference type="Proteomes" id="UP001642484">
    <property type="component" value="Unassembled WGS sequence"/>
</dbReference>
<comment type="caution">
    <text evidence="2">The sequence shown here is derived from an EMBL/GenBank/DDBJ whole genome shotgun (WGS) entry which is preliminary data.</text>
</comment>
<feature type="region of interest" description="Disordered" evidence="1">
    <location>
        <begin position="172"/>
        <end position="197"/>
    </location>
</feature>
<name>A0ABP0NP07_9DINO</name>
<accession>A0ABP0NP07</accession>
<evidence type="ECO:0000256" key="1">
    <source>
        <dbReference type="SAM" id="MobiDB-lite"/>
    </source>
</evidence>
<reference evidence="2 3" key="1">
    <citation type="submission" date="2024-02" db="EMBL/GenBank/DDBJ databases">
        <authorList>
            <person name="Chen Y."/>
            <person name="Shah S."/>
            <person name="Dougan E. K."/>
            <person name="Thang M."/>
            <person name="Chan C."/>
        </authorList>
    </citation>
    <scope>NUCLEOTIDE SEQUENCE [LARGE SCALE GENOMIC DNA]</scope>
</reference>
<sequence length="197" mass="21737">MGSGASAAITAGAMSGPKAAGRSKRRLMKVGFLEQTKAFQKGEDLDVEFFGTTGKNILRQSDLGLGGLVDWRQHSGARWMKSPMKLSRIGITRLPPCTWRMSRTPAITEARLMTPDQRKAMLAINAAKERRAQKGQRTDAKLRMDAVVPQACQQTTVHVDLRSLWMIEEEEDFDEPHGSGSTLTGASLPWVPDDEVR</sequence>
<organism evidence="2 3">
    <name type="scientific">Durusdinium trenchii</name>
    <dbReference type="NCBI Taxonomy" id="1381693"/>
    <lineage>
        <taxon>Eukaryota</taxon>
        <taxon>Sar</taxon>
        <taxon>Alveolata</taxon>
        <taxon>Dinophyceae</taxon>
        <taxon>Suessiales</taxon>
        <taxon>Symbiodiniaceae</taxon>
        <taxon>Durusdinium</taxon>
    </lineage>
</organism>
<protein>
    <submittedName>
        <fullName evidence="2">Uncharacterized protein</fullName>
    </submittedName>
</protein>
<evidence type="ECO:0000313" key="2">
    <source>
        <dbReference type="EMBL" id="CAK9064164.1"/>
    </source>
</evidence>
<evidence type="ECO:0000313" key="3">
    <source>
        <dbReference type="Proteomes" id="UP001642484"/>
    </source>
</evidence>
<feature type="region of interest" description="Disordered" evidence="1">
    <location>
        <begin position="1"/>
        <end position="20"/>
    </location>
</feature>
<proteinExistence type="predicted"/>
<gene>
    <name evidence="2" type="ORF">CCMP2556_LOCUS31516</name>
</gene>
<keyword evidence="3" id="KW-1185">Reference proteome</keyword>
<dbReference type="EMBL" id="CAXAMN010021873">
    <property type="protein sequence ID" value="CAK9064164.1"/>
    <property type="molecule type" value="Genomic_DNA"/>
</dbReference>
<feature type="compositionally biased region" description="Low complexity" evidence="1">
    <location>
        <begin position="1"/>
        <end position="16"/>
    </location>
</feature>